<dbReference type="GO" id="GO:0005524">
    <property type="term" value="F:ATP binding"/>
    <property type="evidence" value="ECO:0007669"/>
    <property type="project" value="UniProtKB-KW"/>
</dbReference>
<keyword evidence="4" id="KW-0547">Nucleotide-binding</keyword>
<dbReference type="Gene3D" id="1.20.1560.10">
    <property type="entry name" value="ABC transporter type 1, transmembrane domain"/>
    <property type="match status" value="1"/>
</dbReference>
<evidence type="ECO:0000256" key="1">
    <source>
        <dbReference type="ARBA" id="ARBA00004651"/>
    </source>
</evidence>
<feature type="transmembrane region" description="Helical" evidence="8">
    <location>
        <begin position="21"/>
        <end position="42"/>
    </location>
</feature>
<evidence type="ECO:0000256" key="2">
    <source>
        <dbReference type="ARBA" id="ARBA00022448"/>
    </source>
</evidence>
<dbReference type="InterPro" id="IPR027417">
    <property type="entry name" value="P-loop_NTPase"/>
</dbReference>
<feature type="transmembrane region" description="Helical" evidence="8">
    <location>
        <begin position="153"/>
        <end position="173"/>
    </location>
</feature>
<evidence type="ECO:0000256" key="4">
    <source>
        <dbReference type="ARBA" id="ARBA00022741"/>
    </source>
</evidence>
<gene>
    <name evidence="11" type="ORF">FHP05_09740</name>
</gene>
<dbReference type="FunFam" id="3.40.50.300:FF:000287">
    <property type="entry name" value="Multidrug ABC transporter ATP-binding protein"/>
    <property type="match status" value="1"/>
</dbReference>
<dbReference type="SUPFAM" id="SSF52540">
    <property type="entry name" value="P-loop containing nucleoside triphosphate hydrolases"/>
    <property type="match status" value="1"/>
</dbReference>
<dbReference type="Gene3D" id="3.40.50.300">
    <property type="entry name" value="P-loop containing nucleotide triphosphate hydrolases"/>
    <property type="match status" value="1"/>
</dbReference>
<dbReference type="SUPFAM" id="SSF90123">
    <property type="entry name" value="ABC transporter transmembrane region"/>
    <property type="match status" value="1"/>
</dbReference>
<dbReference type="GO" id="GO:0016887">
    <property type="term" value="F:ATP hydrolysis activity"/>
    <property type="evidence" value="ECO:0007669"/>
    <property type="project" value="InterPro"/>
</dbReference>
<dbReference type="InterPro" id="IPR017871">
    <property type="entry name" value="ABC_transporter-like_CS"/>
</dbReference>
<evidence type="ECO:0000256" key="3">
    <source>
        <dbReference type="ARBA" id="ARBA00022692"/>
    </source>
</evidence>
<evidence type="ECO:0000256" key="7">
    <source>
        <dbReference type="ARBA" id="ARBA00023136"/>
    </source>
</evidence>
<sequence length="675" mass="76994">MRKQSTEKRLFRYALPFKKGIIIGIICLMIATAFQLAGPLIAKKIIDDHIVGIEGLWYEVERNQDRFTVTFQEHYYKRGDRITKEDEVIGTHTLLQVDKNYYLINGEAPLSGKRSVENQQIIIQNTGESVEISGDKLSLSELAMFVKPEKWPIFKLLGIYVLFLLIAAIFQFYQTYILQKASNQIVKEMRNDLFSHIQKLPIRYFVTKPAGSIVARVTNDTEAIRDLYERVLSIIVTSFVYILGIFIALFILDVKIALICLFVIPLLYVWMKLYKKYGSKYNRVIRSTISKINGNINESIQGMPIIQAFQKEKQTKVEFEQLNEQHFTYQRKLLKLNALASYNLVTFFRNITFAILIWHMGSFSLEPGSVVSIGLFYALIDYLTRLFEPITNIVNQLPLIEQARVAGTRVFEVMDEEAETVNHEAIVRYKGDISFEDVSFAYEEDDVLKNITFSVQAGETVAFVGHTGSGKSSLMNLLFRFYDPQEGEISIDNQPIQQLSRQQVRSHMGIVLQDPFLFSGTILTNVTMNDKRISKDGAINALKAVGADQFIEKLPKKYDATVTEGGTTFSLGERQLISFARALAFDPTILVLDEATANIDTESENLIQDALHVLQEGRTTLVIAHRLSTIRNADKIIVLERGMIKETGNHEALIARKGIYEEMYRMQQKGVQQVM</sequence>
<feature type="transmembrane region" description="Helical" evidence="8">
    <location>
        <begin position="256"/>
        <end position="274"/>
    </location>
</feature>
<dbReference type="GO" id="GO:0005886">
    <property type="term" value="C:plasma membrane"/>
    <property type="evidence" value="ECO:0007669"/>
    <property type="project" value="UniProtKB-SubCell"/>
</dbReference>
<dbReference type="OrthoDB" id="9770415at2"/>
<dbReference type="Pfam" id="PF00664">
    <property type="entry name" value="ABC_membrane"/>
    <property type="match status" value="1"/>
</dbReference>
<dbReference type="CDD" id="cd03254">
    <property type="entry name" value="ABCC_Glucan_exporter_like"/>
    <property type="match status" value="1"/>
</dbReference>
<dbReference type="InterPro" id="IPR011527">
    <property type="entry name" value="ABC1_TM_dom"/>
</dbReference>
<evidence type="ECO:0000313" key="11">
    <source>
        <dbReference type="EMBL" id="TXL63963.1"/>
    </source>
</evidence>
<name>A0A5C8NTH9_9BACI</name>
<protein>
    <submittedName>
        <fullName evidence="11">ABC transporter ATP-binding protein</fullName>
    </submittedName>
</protein>
<evidence type="ECO:0000256" key="5">
    <source>
        <dbReference type="ARBA" id="ARBA00022840"/>
    </source>
</evidence>
<reference evidence="11 12" key="1">
    <citation type="submission" date="2019-06" db="EMBL/GenBank/DDBJ databases">
        <title>Cerasibacillus sp. nov., isolated from maize field.</title>
        <authorList>
            <person name="Lin S.-Y."/>
            <person name="Tsai C.-F."/>
            <person name="Young C.-C."/>
        </authorList>
    </citation>
    <scope>NUCLEOTIDE SEQUENCE [LARGE SCALE GENOMIC DNA]</scope>
    <source>
        <strain evidence="11 12">CC-CFT480</strain>
    </source>
</reference>
<dbReference type="Pfam" id="PF00005">
    <property type="entry name" value="ABC_tran"/>
    <property type="match status" value="1"/>
</dbReference>
<dbReference type="InterPro" id="IPR003439">
    <property type="entry name" value="ABC_transporter-like_ATP-bd"/>
</dbReference>
<keyword evidence="12" id="KW-1185">Reference proteome</keyword>
<accession>A0A5C8NTH9</accession>
<keyword evidence="6 8" id="KW-1133">Transmembrane helix</keyword>
<dbReference type="GO" id="GO:0015421">
    <property type="term" value="F:ABC-type oligopeptide transporter activity"/>
    <property type="evidence" value="ECO:0007669"/>
    <property type="project" value="TreeGrafter"/>
</dbReference>
<evidence type="ECO:0000256" key="6">
    <source>
        <dbReference type="ARBA" id="ARBA00022989"/>
    </source>
</evidence>
<dbReference type="AlphaFoldDB" id="A0A5C8NTH9"/>
<evidence type="ECO:0000259" key="10">
    <source>
        <dbReference type="PROSITE" id="PS50929"/>
    </source>
</evidence>
<keyword evidence="3 8" id="KW-0812">Transmembrane</keyword>
<evidence type="ECO:0000256" key="8">
    <source>
        <dbReference type="SAM" id="Phobius"/>
    </source>
</evidence>
<dbReference type="PROSITE" id="PS50929">
    <property type="entry name" value="ABC_TM1F"/>
    <property type="match status" value="1"/>
</dbReference>
<dbReference type="CDD" id="cd18544">
    <property type="entry name" value="ABC_6TM_TmrA_like"/>
    <property type="match status" value="1"/>
</dbReference>
<comment type="caution">
    <text evidence="11">The sequence shown here is derived from an EMBL/GenBank/DDBJ whole genome shotgun (WGS) entry which is preliminary data.</text>
</comment>
<feature type="domain" description="ABC transporter" evidence="9">
    <location>
        <begin position="433"/>
        <end position="666"/>
    </location>
</feature>
<dbReference type="RefSeq" id="WP_147667537.1">
    <property type="nucleotide sequence ID" value="NZ_VDUW01000006.1"/>
</dbReference>
<dbReference type="EMBL" id="VDUW01000006">
    <property type="protein sequence ID" value="TXL63963.1"/>
    <property type="molecule type" value="Genomic_DNA"/>
</dbReference>
<dbReference type="PANTHER" id="PTHR43394:SF1">
    <property type="entry name" value="ATP-BINDING CASSETTE SUB-FAMILY B MEMBER 10, MITOCHONDRIAL"/>
    <property type="match status" value="1"/>
</dbReference>
<keyword evidence="5 11" id="KW-0067">ATP-binding</keyword>
<dbReference type="InterPro" id="IPR039421">
    <property type="entry name" value="Type_1_exporter"/>
</dbReference>
<proteinExistence type="predicted"/>
<comment type="subcellular location">
    <subcellularLocation>
        <location evidence="1">Cell membrane</location>
        <topology evidence="1">Multi-pass membrane protein</topology>
    </subcellularLocation>
</comment>
<evidence type="ECO:0000259" key="9">
    <source>
        <dbReference type="PROSITE" id="PS50893"/>
    </source>
</evidence>
<dbReference type="PROSITE" id="PS50893">
    <property type="entry name" value="ABC_TRANSPORTER_2"/>
    <property type="match status" value="1"/>
</dbReference>
<dbReference type="Proteomes" id="UP000321574">
    <property type="component" value="Unassembled WGS sequence"/>
</dbReference>
<dbReference type="PROSITE" id="PS00211">
    <property type="entry name" value="ABC_TRANSPORTER_1"/>
    <property type="match status" value="1"/>
</dbReference>
<dbReference type="InterPro" id="IPR036640">
    <property type="entry name" value="ABC1_TM_sf"/>
</dbReference>
<dbReference type="InterPro" id="IPR003593">
    <property type="entry name" value="AAA+_ATPase"/>
</dbReference>
<keyword evidence="7 8" id="KW-0472">Membrane</keyword>
<feature type="transmembrane region" description="Helical" evidence="8">
    <location>
        <begin position="339"/>
        <end position="361"/>
    </location>
</feature>
<organism evidence="11 12">
    <name type="scientific">Cerasibacillus terrae</name>
    <dbReference type="NCBI Taxonomy" id="2498845"/>
    <lineage>
        <taxon>Bacteria</taxon>
        <taxon>Bacillati</taxon>
        <taxon>Bacillota</taxon>
        <taxon>Bacilli</taxon>
        <taxon>Bacillales</taxon>
        <taxon>Bacillaceae</taxon>
        <taxon>Cerasibacillus</taxon>
    </lineage>
</organism>
<keyword evidence="2" id="KW-0813">Transport</keyword>
<evidence type="ECO:0000313" key="12">
    <source>
        <dbReference type="Proteomes" id="UP000321574"/>
    </source>
</evidence>
<feature type="domain" description="ABC transmembrane type-1" evidence="10">
    <location>
        <begin position="22"/>
        <end position="402"/>
    </location>
</feature>
<feature type="transmembrane region" description="Helical" evidence="8">
    <location>
        <begin position="231"/>
        <end position="250"/>
    </location>
</feature>
<dbReference type="PANTHER" id="PTHR43394">
    <property type="entry name" value="ATP-DEPENDENT PERMEASE MDL1, MITOCHONDRIAL"/>
    <property type="match status" value="1"/>
</dbReference>
<dbReference type="SMART" id="SM00382">
    <property type="entry name" value="AAA"/>
    <property type="match status" value="1"/>
</dbReference>